<dbReference type="EMBL" id="JADEXG010000004">
    <property type="protein sequence ID" value="MBE9076272.1"/>
    <property type="molecule type" value="Genomic_DNA"/>
</dbReference>
<feature type="region of interest" description="Disordered" evidence="1">
    <location>
        <begin position="112"/>
        <end position="137"/>
    </location>
</feature>
<gene>
    <name evidence="2" type="ORF">IQ241_02995</name>
</gene>
<reference evidence="2" key="1">
    <citation type="submission" date="2020-10" db="EMBL/GenBank/DDBJ databases">
        <authorList>
            <person name="Castelo-Branco R."/>
            <person name="Eusebio N."/>
            <person name="Adriana R."/>
            <person name="Vieira A."/>
            <person name="Brugerolle De Fraissinette N."/>
            <person name="Rezende De Castro R."/>
            <person name="Schneider M.P."/>
            <person name="Vasconcelos V."/>
            <person name="Leao P.N."/>
        </authorList>
    </citation>
    <scope>NUCLEOTIDE SEQUENCE</scope>
    <source>
        <strain evidence="2">LEGE 07310</strain>
    </source>
</reference>
<keyword evidence="3" id="KW-1185">Reference proteome</keyword>
<organism evidence="2 3">
    <name type="scientific">Vasconcelosia minhoensis LEGE 07310</name>
    <dbReference type="NCBI Taxonomy" id="915328"/>
    <lineage>
        <taxon>Bacteria</taxon>
        <taxon>Bacillati</taxon>
        <taxon>Cyanobacteriota</taxon>
        <taxon>Cyanophyceae</taxon>
        <taxon>Nodosilineales</taxon>
        <taxon>Cymatolegaceae</taxon>
        <taxon>Vasconcelosia</taxon>
        <taxon>Vasconcelosia minhoensis</taxon>
    </lineage>
</organism>
<evidence type="ECO:0000256" key="1">
    <source>
        <dbReference type="SAM" id="MobiDB-lite"/>
    </source>
</evidence>
<dbReference type="AlphaFoldDB" id="A0A8J7AVD6"/>
<sequence>MASSEQVRDYLAHWFQLGKRVVLRNGETIRPDPVIRGEQWSPEFDQCWSQIMQNEGRECYLEGTTETIAELLSEGWEVTACSRCAMPIAMPGFMKIDPVCPCSDLSNWPNNEVPAPRQPVRSRDRLSQIGNRLRQEN</sequence>
<evidence type="ECO:0000313" key="3">
    <source>
        <dbReference type="Proteomes" id="UP000636505"/>
    </source>
</evidence>
<comment type="caution">
    <text evidence="2">The sequence shown here is derived from an EMBL/GenBank/DDBJ whole genome shotgun (WGS) entry which is preliminary data.</text>
</comment>
<dbReference type="Proteomes" id="UP000636505">
    <property type="component" value="Unassembled WGS sequence"/>
</dbReference>
<proteinExistence type="predicted"/>
<accession>A0A8J7AVD6</accession>
<name>A0A8J7AVD6_9CYAN</name>
<dbReference type="RefSeq" id="WP_193904930.1">
    <property type="nucleotide sequence ID" value="NZ_JADEXG010000004.1"/>
</dbReference>
<protein>
    <submittedName>
        <fullName evidence="2">Uncharacterized protein</fullName>
    </submittedName>
</protein>
<evidence type="ECO:0000313" key="2">
    <source>
        <dbReference type="EMBL" id="MBE9076272.1"/>
    </source>
</evidence>